<dbReference type="InterPro" id="IPR013784">
    <property type="entry name" value="Carb-bd-like_fold"/>
</dbReference>
<reference evidence="1 2" key="1">
    <citation type="journal article" date="2015" name="Genome Announc.">
        <title>Genomes of Geoalkalibacter ferrihydriticus Z-0531T and Geoalkalibacter subterraneus Red1T, Two Haloalkaliphilic Metal-Reducing Deltaproteobacteria.</title>
        <authorList>
            <person name="Badalamenti J.P."/>
            <person name="Krajmalnik-Brown R."/>
            <person name="Torres C.I."/>
            <person name="Bond D.R."/>
        </authorList>
    </citation>
    <scope>NUCLEOTIDE SEQUENCE [LARGE SCALE GENOMIC DNA]</scope>
    <source>
        <strain evidence="1 2">Red1</strain>
    </source>
</reference>
<dbReference type="GO" id="GO:0030246">
    <property type="term" value="F:carbohydrate binding"/>
    <property type="evidence" value="ECO:0007669"/>
    <property type="project" value="InterPro"/>
</dbReference>
<dbReference type="AlphaFoldDB" id="A0A0B5FM59"/>
<protein>
    <recommendedName>
        <fullName evidence="3">Carboxypeptidase regulatory-like domain-containing protein</fullName>
    </recommendedName>
</protein>
<dbReference type="STRING" id="483547.GSUB_02915"/>
<keyword evidence="2" id="KW-1185">Reference proteome</keyword>
<dbReference type="Proteomes" id="UP000035036">
    <property type="component" value="Chromosome"/>
</dbReference>
<name>A0A0B5FM59_9BACT</name>
<dbReference type="KEGG" id="gsb:GSUB_02915"/>
<evidence type="ECO:0000313" key="1">
    <source>
        <dbReference type="EMBL" id="AJF05734.1"/>
    </source>
</evidence>
<dbReference type="RefSeq" id="WP_040199118.1">
    <property type="nucleotide sequence ID" value="NZ_CP010311.1"/>
</dbReference>
<dbReference type="EMBL" id="CP010311">
    <property type="protein sequence ID" value="AJF05734.1"/>
    <property type="molecule type" value="Genomic_DNA"/>
</dbReference>
<evidence type="ECO:0000313" key="2">
    <source>
        <dbReference type="Proteomes" id="UP000035036"/>
    </source>
</evidence>
<dbReference type="OrthoDB" id="5401722at2"/>
<dbReference type="HOGENOM" id="CLU_780232_0_0_7"/>
<proteinExistence type="predicted"/>
<accession>A0A0B5FM59</accession>
<dbReference type="SUPFAM" id="SSF49452">
    <property type="entry name" value="Starch-binding domain-like"/>
    <property type="match status" value="1"/>
</dbReference>
<sequence length="356" mass="38610">MIDHQRMTDRKKGIGFFLFLLFLFVSPEGEAGVFEGRVVHGIDPVSGIKVSAYKSLDFAGEPFGTAATDAEGLYRLELPAGLYALFARDDGRGLFAFCGRNPVAVAEGRSWAGLQAVRMTPPQIAPYDDEYSGAIEGQVLFEGEPVAGARVYLYLDADTDLKGQGYRLSPPTGAQGRFSFEGLPESSYFLVARKRSGGGRVGPVREGDLQGVFHANPLYVKAGHLQQISIPMVTKMQQESGSETFVRATGMAVKGCAVDTDGEPVAGVHAFAYTDRVIGHQRPAALSPPTGEDGRFTLFFTEPGIYYIGAREEYGDSPMPGELFGMYDETADHGLEVVEGETLRDVRIMVEPVRLE</sequence>
<organism evidence="1 2">
    <name type="scientific">Geoalkalibacter subterraneus</name>
    <dbReference type="NCBI Taxonomy" id="483547"/>
    <lineage>
        <taxon>Bacteria</taxon>
        <taxon>Pseudomonadati</taxon>
        <taxon>Thermodesulfobacteriota</taxon>
        <taxon>Desulfuromonadia</taxon>
        <taxon>Desulfuromonadales</taxon>
        <taxon>Geoalkalibacteraceae</taxon>
        <taxon>Geoalkalibacter</taxon>
    </lineage>
</organism>
<gene>
    <name evidence="1" type="ORF">GSUB_02915</name>
</gene>
<evidence type="ECO:0008006" key="3">
    <source>
        <dbReference type="Google" id="ProtNLM"/>
    </source>
</evidence>